<comment type="caution">
    <text evidence="2">The sequence shown here is derived from an EMBL/GenBank/DDBJ whole genome shotgun (WGS) entry which is preliminary data.</text>
</comment>
<proteinExistence type="predicted"/>
<organism evidence="2 3">
    <name type="scientific">Intestinimonas butyriciproducens</name>
    <dbReference type="NCBI Taxonomy" id="1297617"/>
    <lineage>
        <taxon>Bacteria</taxon>
        <taxon>Bacillati</taxon>
        <taxon>Bacillota</taxon>
        <taxon>Clostridia</taxon>
        <taxon>Eubacteriales</taxon>
        <taxon>Intestinimonas</taxon>
    </lineage>
</organism>
<sequence>MFGEKKEKRFVRTVHEIADKGSVGGIFVYADTETGVQYIHIVGDGRGGLTVLVDREGKPLLREDLIKKPSEP</sequence>
<reference evidence="2 3" key="1">
    <citation type="submission" date="2018-04" db="EMBL/GenBank/DDBJ databases">
        <title>Genomic Encyclopedia of Type Strains, Phase IV (KMG-IV): sequencing the most valuable type-strain genomes for metagenomic binning, comparative biology and taxonomic classification.</title>
        <authorList>
            <person name="Goeker M."/>
        </authorList>
    </citation>
    <scope>NUCLEOTIDE SEQUENCE [LARGE SCALE GENOMIC DNA]</scope>
    <source>
        <strain evidence="2 3">DSM 26588</strain>
    </source>
</reference>
<evidence type="ECO:0000313" key="3">
    <source>
        <dbReference type="Proteomes" id="UP000245778"/>
    </source>
</evidence>
<accession>A0A2U1CF68</accession>
<dbReference type="InterPro" id="IPR045515">
    <property type="entry name" value="DUF6440"/>
</dbReference>
<dbReference type="EMBL" id="QEKK01000001">
    <property type="protein sequence ID" value="PVY59564.1"/>
    <property type="molecule type" value="Genomic_DNA"/>
</dbReference>
<dbReference type="Proteomes" id="UP000245778">
    <property type="component" value="Unassembled WGS sequence"/>
</dbReference>
<protein>
    <recommendedName>
        <fullName evidence="1">DUF6440 domain-containing protein</fullName>
    </recommendedName>
</protein>
<evidence type="ECO:0000313" key="2">
    <source>
        <dbReference type="EMBL" id="PVY59564.1"/>
    </source>
</evidence>
<feature type="domain" description="DUF6440" evidence="1">
    <location>
        <begin position="9"/>
        <end position="61"/>
    </location>
</feature>
<evidence type="ECO:0000259" key="1">
    <source>
        <dbReference type="Pfam" id="PF20037"/>
    </source>
</evidence>
<dbReference type="Pfam" id="PF20037">
    <property type="entry name" value="DUF6440"/>
    <property type="match status" value="1"/>
</dbReference>
<dbReference type="AlphaFoldDB" id="A0A2U1CF68"/>
<name>A0A2U1CF68_9FIRM</name>
<dbReference type="GeneID" id="99614116"/>
<dbReference type="RefSeq" id="WP_257534800.1">
    <property type="nucleotide sequence ID" value="NZ_CAMREZ010000011.1"/>
</dbReference>
<gene>
    <name evidence="2" type="ORF">C7373_10177</name>
</gene>